<reference evidence="7 8" key="1">
    <citation type="submission" date="2016-10" db="EMBL/GenBank/DDBJ databases">
        <authorList>
            <person name="de Groot N.N."/>
        </authorList>
    </citation>
    <scope>NUCLEOTIDE SEQUENCE [LARGE SCALE GENOMIC DNA]</scope>
    <source>
        <strain evidence="7 8">DSM 19219</strain>
    </source>
</reference>
<dbReference type="Gene3D" id="3.40.50.300">
    <property type="entry name" value="P-loop containing nucleotide triphosphate hydrolases"/>
    <property type="match status" value="1"/>
</dbReference>
<evidence type="ECO:0000256" key="4">
    <source>
        <dbReference type="ARBA" id="ARBA00023125"/>
    </source>
</evidence>
<dbReference type="InterPro" id="IPR058031">
    <property type="entry name" value="AAA_lid_NorR"/>
</dbReference>
<dbReference type="SUPFAM" id="SSF52540">
    <property type="entry name" value="P-loop containing nucleoside triphosphate hydrolases"/>
    <property type="match status" value="1"/>
</dbReference>
<dbReference type="Gene3D" id="1.10.8.60">
    <property type="match status" value="1"/>
</dbReference>
<keyword evidence="1" id="KW-0547">Nucleotide-binding</keyword>
<dbReference type="InterPro" id="IPR003593">
    <property type="entry name" value="AAA+_ATPase"/>
</dbReference>
<dbReference type="PROSITE" id="PS00688">
    <property type="entry name" value="SIGMA54_INTERACT_3"/>
    <property type="match status" value="1"/>
</dbReference>
<keyword evidence="5" id="KW-0804">Transcription</keyword>
<accession>A0A1H2ZLF4</accession>
<dbReference type="FunFam" id="3.40.50.300:FF:000006">
    <property type="entry name" value="DNA-binding transcriptional regulator NtrC"/>
    <property type="match status" value="1"/>
</dbReference>
<dbReference type="PANTHER" id="PTHR32071:SF117">
    <property type="entry name" value="PTS-DEPENDENT DIHYDROXYACETONE KINASE OPERON REGULATORY PROTEIN-RELATED"/>
    <property type="match status" value="1"/>
</dbReference>
<dbReference type="GO" id="GO:0006355">
    <property type="term" value="P:regulation of DNA-templated transcription"/>
    <property type="evidence" value="ECO:0007669"/>
    <property type="project" value="InterPro"/>
</dbReference>
<dbReference type="Gene3D" id="1.10.10.60">
    <property type="entry name" value="Homeodomain-like"/>
    <property type="match status" value="1"/>
</dbReference>
<dbReference type="InterPro" id="IPR025943">
    <property type="entry name" value="Sigma_54_int_dom_ATP-bd_2"/>
</dbReference>
<dbReference type="InterPro" id="IPR009057">
    <property type="entry name" value="Homeodomain-like_sf"/>
</dbReference>
<evidence type="ECO:0000259" key="6">
    <source>
        <dbReference type="PROSITE" id="PS50045"/>
    </source>
</evidence>
<keyword evidence="4" id="KW-0238">DNA-binding</keyword>
<dbReference type="PROSITE" id="PS50045">
    <property type="entry name" value="SIGMA54_INTERACT_4"/>
    <property type="match status" value="1"/>
</dbReference>
<feature type="domain" description="Sigma-54 factor interaction" evidence="6">
    <location>
        <begin position="212"/>
        <end position="441"/>
    </location>
</feature>
<keyword evidence="3" id="KW-0805">Transcription regulation</keyword>
<dbReference type="SMART" id="SM00382">
    <property type="entry name" value="AAA"/>
    <property type="match status" value="1"/>
</dbReference>
<dbReference type="Proteomes" id="UP000198500">
    <property type="component" value="Unassembled WGS sequence"/>
</dbReference>
<dbReference type="CDD" id="cd00009">
    <property type="entry name" value="AAA"/>
    <property type="match status" value="1"/>
</dbReference>
<evidence type="ECO:0000256" key="3">
    <source>
        <dbReference type="ARBA" id="ARBA00023015"/>
    </source>
</evidence>
<dbReference type="Pfam" id="PF25601">
    <property type="entry name" value="AAA_lid_14"/>
    <property type="match status" value="1"/>
</dbReference>
<dbReference type="Pfam" id="PF00158">
    <property type="entry name" value="Sigma54_activat"/>
    <property type="match status" value="1"/>
</dbReference>
<dbReference type="PROSITE" id="PS00676">
    <property type="entry name" value="SIGMA54_INTERACT_2"/>
    <property type="match status" value="1"/>
</dbReference>
<gene>
    <name evidence="7" type="ORF">SAMN05443545_104173</name>
</gene>
<evidence type="ECO:0000313" key="8">
    <source>
        <dbReference type="Proteomes" id="UP000198500"/>
    </source>
</evidence>
<dbReference type="SUPFAM" id="SSF46689">
    <property type="entry name" value="Homeodomain-like"/>
    <property type="match status" value="1"/>
</dbReference>
<keyword evidence="2" id="KW-0067">ATP-binding</keyword>
<evidence type="ECO:0000256" key="5">
    <source>
        <dbReference type="ARBA" id="ARBA00023163"/>
    </source>
</evidence>
<dbReference type="InterPro" id="IPR025944">
    <property type="entry name" value="Sigma_54_int_dom_CS"/>
</dbReference>
<evidence type="ECO:0000256" key="2">
    <source>
        <dbReference type="ARBA" id="ARBA00022840"/>
    </source>
</evidence>
<name>A0A1H2ZLF4_9GAMM</name>
<dbReference type="PANTHER" id="PTHR32071">
    <property type="entry name" value="TRANSCRIPTIONAL REGULATORY PROTEIN"/>
    <property type="match status" value="1"/>
</dbReference>
<protein>
    <submittedName>
        <fullName evidence="7">Sigma-54 specific transcriptional regulator</fullName>
    </submittedName>
</protein>
<sequence length="529" mass="59896">MEVGGMDSRQANRHESQQWRLNGMHQALSLVECETPRELRLCCCDILRRDWGFEWVQCLYIDGDGRWLAIDDADARLDCDDFRHPFAHAIRQETGMTLALGEARSRLDHPDFQRDVAELPVHWRLRILPLRARDEHREWLGVLAIAGNAVFLDERLDSPDFHAFETLVCRLWAALSRRCGERSQRVHLQNSLAQLNTRDRRRSMCEQMAVDILGQSDAIQRLRHQVVRAAETNLAVLLQGETGTGKDRVARAIHRFSARGNGPFMAINCAAIPETLLESELFGHIRGAFSGADESREGLIAQADGGTLFLDEIGDMPLALQAKLLRVLESGRYRPLGAGEERRADMRLIAATHQPLRERIQDKRFRADLFYRLGQFPVTLPPLRERRGDIPELANAFVRDFCHREGREELTITSAALRQLRDRDYPGNVRELKNLIDYACAMSPPGEDIGPMALPGEGVSSESPLDAVTAETDTASVRDLRRAVREYEASVIRQRLLYYDGNRTLAAASLGVPKRTLAHKCQQMELDAK</sequence>
<proteinExistence type="predicted"/>
<dbReference type="GO" id="GO:0003677">
    <property type="term" value="F:DNA binding"/>
    <property type="evidence" value="ECO:0007669"/>
    <property type="project" value="UniProtKB-KW"/>
</dbReference>
<dbReference type="STRING" id="574349.SAMN05443545_104173"/>
<dbReference type="EMBL" id="FNNI01000004">
    <property type="protein sequence ID" value="SDX17778.1"/>
    <property type="molecule type" value="Genomic_DNA"/>
</dbReference>
<keyword evidence="8" id="KW-1185">Reference proteome</keyword>
<dbReference type="AlphaFoldDB" id="A0A1H2ZLF4"/>
<dbReference type="InterPro" id="IPR027417">
    <property type="entry name" value="P-loop_NTPase"/>
</dbReference>
<organism evidence="7 8">
    <name type="scientific">Aidingimonas halophila</name>
    <dbReference type="NCBI Taxonomy" id="574349"/>
    <lineage>
        <taxon>Bacteria</taxon>
        <taxon>Pseudomonadati</taxon>
        <taxon>Pseudomonadota</taxon>
        <taxon>Gammaproteobacteria</taxon>
        <taxon>Oceanospirillales</taxon>
        <taxon>Halomonadaceae</taxon>
        <taxon>Aidingimonas</taxon>
    </lineage>
</organism>
<dbReference type="GO" id="GO:0005524">
    <property type="term" value="F:ATP binding"/>
    <property type="evidence" value="ECO:0007669"/>
    <property type="project" value="UniProtKB-KW"/>
</dbReference>
<dbReference type="PROSITE" id="PS00675">
    <property type="entry name" value="SIGMA54_INTERACT_1"/>
    <property type="match status" value="1"/>
</dbReference>
<dbReference type="InterPro" id="IPR002078">
    <property type="entry name" value="Sigma_54_int"/>
</dbReference>
<dbReference type="InterPro" id="IPR025662">
    <property type="entry name" value="Sigma_54_int_dom_ATP-bd_1"/>
</dbReference>
<evidence type="ECO:0000313" key="7">
    <source>
        <dbReference type="EMBL" id="SDX17778.1"/>
    </source>
</evidence>
<evidence type="ECO:0000256" key="1">
    <source>
        <dbReference type="ARBA" id="ARBA00022741"/>
    </source>
</evidence>